<evidence type="ECO:0000313" key="1">
    <source>
        <dbReference type="EMBL" id="SHE61787.1"/>
    </source>
</evidence>
<dbReference type="EMBL" id="FQVM01000006">
    <property type="protein sequence ID" value="SHE61787.1"/>
    <property type="molecule type" value="Genomic_DNA"/>
</dbReference>
<evidence type="ECO:0000313" key="2">
    <source>
        <dbReference type="Proteomes" id="UP000184035"/>
    </source>
</evidence>
<organism evidence="1 2">
    <name type="scientific">Clostridium fallax</name>
    <dbReference type="NCBI Taxonomy" id="1533"/>
    <lineage>
        <taxon>Bacteria</taxon>
        <taxon>Bacillati</taxon>
        <taxon>Bacillota</taxon>
        <taxon>Clostridia</taxon>
        <taxon>Eubacteriales</taxon>
        <taxon>Clostridiaceae</taxon>
        <taxon>Clostridium</taxon>
    </lineage>
</organism>
<protein>
    <submittedName>
        <fullName evidence="1">Uncharacterized protein</fullName>
    </submittedName>
</protein>
<accession>A0A1M4UYS1</accession>
<dbReference type="AlphaFoldDB" id="A0A1M4UYS1"/>
<dbReference type="OrthoDB" id="2083644at2"/>
<keyword evidence="2" id="KW-1185">Reference proteome</keyword>
<dbReference type="STRING" id="1533.SAMN05443638_10661"/>
<dbReference type="Proteomes" id="UP000184035">
    <property type="component" value="Unassembled WGS sequence"/>
</dbReference>
<dbReference type="RefSeq" id="WP_072893979.1">
    <property type="nucleotide sequence ID" value="NZ_FQVM01000006.1"/>
</dbReference>
<gene>
    <name evidence="1" type="ORF">SAMN05443638_10661</name>
</gene>
<sequence length="217" mass="25980">MYSKIEVIDYVWQYSRCLGNLLGSCYRLEEYEEGQILLFNLFNITEVIFKSVIEDYESRFIDIIDKLKKYDYINDIECNFLNDKKIGIRKFRNLLAHANLSKYNVIFLDEDNKLMYPLTENETCMKLYNLFSDILFNLILKVVKFNNIKLDNEIKNINIEIMEISDDELLLYKGFEKEDIKKLNNNNIMSEDTKYRLAENSQDIQVLESIFKNLFIK</sequence>
<reference evidence="1 2" key="1">
    <citation type="submission" date="2016-11" db="EMBL/GenBank/DDBJ databases">
        <authorList>
            <person name="Jaros S."/>
            <person name="Januszkiewicz K."/>
            <person name="Wedrychowicz H."/>
        </authorList>
    </citation>
    <scope>NUCLEOTIDE SEQUENCE [LARGE SCALE GENOMIC DNA]</scope>
    <source>
        <strain evidence="1 2">DSM 2631</strain>
    </source>
</reference>
<name>A0A1M4UYS1_9CLOT</name>
<proteinExistence type="predicted"/>